<dbReference type="AlphaFoldDB" id="A0A1A8WT56"/>
<feature type="region of interest" description="Disordered" evidence="1">
    <location>
        <begin position="1167"/>
        <end position="1188"/>
    </location>
</feature>
<dbReference type="EMBL" id="FLQU01002066">
    <property type="protein sequence ID" value="SBS95503.1"/>
    <property type="molecule type" value="Genomic_DNA"/>
</dbReference>
<gene>
    <name evidence="2" type="ORF">POVCU2_0096380</name>
</gene>
<organism evidence="2 3">
    <name type="scientific">Plasmodium ovale curtisi</name>
    <dbReference type="NCBI Taxonomy" id="864141"/>
    <lineage>
        <taxon>Eukaryota</taxon>
        <taxon>Sar</taxon>
        <taxon>Alveolata</taxon>
        <taxon>Apicomplexa</taxon>
        <taxon>Aconoidasida</taxon>
        <taxon>Haemosporida</taxon>
        <taxon>Plasmodiidae</taxon>
        <taxon>Plasmodium</taxon>
        <taxon>Plasmodium (Plasmodium)</taxon>
    </lineage>
</organism>
<feature type="region of interest" description="Disordered" evidence="1">
    <location>
        <begin position="230"/>
        <end position="274"/>
    </location>
</feature>
<feature type="compositionally biased region" description="Low complexity" evidence="1">
    <location>
        <begin position="309"/>
        <end position="324"/>
    </location>
</feature>
<feature type="region of interest" description="Disordered" evidence="1">
    <location>
        <begin position="1034"/>
        <end position="1057"/>
    </location>
</feature>
<proteinExistence type="predicted"/>
<name>A0A1A8WT56_PLAOA</name>
<feature type="compositionally biased region" description="Basic and acidic residues" evidence="1">
    <location>
        <begin position="147"/>
        <end position="180"/>
    </location>
</feature>
<feature type="region of interest" description="Disordered" evidence="1">
    <location>
        <begin position="305"/>
        <end position="348"/>
    </location>
</feature>
<evidence type="ECO:0000313" key="2">
    <source>
        <dbReference type="EMBL" id="SBS95503.1"/>
    </source>
</evidence>
<evidence type="ECO:0000256" key="1">
    <source>
        <dbReference type="SAM" id="MobiDB-lite"/>
    </source>
</evidence>
<accession>A0A1A8WT56</accession>
<feature type="compositionally biased region" description="Polar residues" evidence="1">
    <location>
        <begin position="335"/>
        <end position="346"/>
    </location>
</feature>
<evidence type="ECO:0000313" key="3">
    <source>
        <dbReference type="Proteomes" id="UP000078560"/>
    </source>
</evidence>
<sequence>MNKCEPSNFCHNHYTLCLYEKNIHTATRAYKPQIISRIDVHNLRSATFKRTFNRTQVDKSEPLRVKREKYTITLTYLNSSRHPFRLIATKKGTPVIVAFLLPYTAAEVVCLSNLTVSHTCFLRIIMSSSDLNFYINKHRKAYEERLKKEHQNHEKQGSEHAEKDARGSECVETAGPREDIAVEENLNQGENSSKGKKIKRGKNETKRRALPVYLDSDYMYALKLSEALNGSTGDLNTQRETCFNNGNQERGESKNVNACESGSGDTQGDDNVRKPDSSYVECLLGTNTLMPFCLDVSYRSTNGKSCSYNSSSQRSDNNGSSSRRGTPRNHHLNRINGSSESNNILISSDDDVVMENAPKEDEKGCISICSVEREDAFSVNDDVLSQTPRQNKKNCSNNEEKDVLRGTVEEICNMDGAPYPYVQKVRHTYKESAKDSLPKCLEEYVDSNIYEYDNYVKECENANVEGDTARNRLPYVYSHKFIYGDNNDVVDEKDDNELVKEKNRVIYDKKRDDDEGGVYAYENIRTNSKENEKNCTYKGNDNGNYRTDMVITRKGNFLDVEDYCRANSELGEYTDQLFSHSVREKEHKGGDKRRGEKNNQGDIVCGKKIVPIIDENVRDYNTYESCGSHDLEATDRCNTHWAGVSPYACKSIKNKRMGKLLGVKDSSLRTDNSNVLEAIDIGDGKGGYTGSNANCLMSFKNIPPRESMEKKLSDDIHVHHEYGKHVQKNGKVTHFDPSCAKFSQEKVFNDKHDVLCQGESSISNVTYDKRTYDSKDAVAYRESDGSFFSKGWNAISNKDRIRDIGYINSMINDISSSYRPMSFQDTFHGATNRYGEYPSSGEKTKYNFISKDNVDNCMHSEFEANYGNCANATWDGKCRKDMDPYKSASYSNKESLHLDYTQTKNIFAGGRNVDVMCNNVTTINSSAHNLLGDNLYSCDACPQDEKHRENLEKDDAPFVNDFPLSRNNNVAAADWQVDTHHEKENERDMDNVHRYGIKFQWDRKIERLTFANGNNNHNLLTGAHKSRNAHKKFDPYEKPTKHNMGGSTDTDACGNRDRANETNLYNYTHRDSMHPPSGARPATPDVYIIDEKGVCCSERSYERSVGYRDGRNHIRHDHDRHASKPSAYGDNQRIVVANENSKERVQAPTILPPTHNTNVGNRRMQRETNQGFNTNPVTVSGDEESLNDEEYSVQQAIINSLTEL</sequence>
<protein>
    <submittedName>
        <fullName evidence="2">Uncharacterized protein</fullName>
    </submittedName>
</protein>
<dbReference type="Proteomes" id="UP000078560">
    <property type="component" value="Unassembled WGS sequence"/>
</dbReference>
<reference evidence="3" key="1">
    <citation type="submission" date="2016-05" db="EMBL/GenBank/DDBJ databases">
        <authorList>
            <person name="Naeem Raeece"/>
        </authorList>
    </citation>
    <scope>NUCLEOTIDE SEQUENCE [LARGE SCALE GENOMIC DNA]</scope>
</reference>
<feature type="compositionally biased region" description="Polar residues" evidence="1">
    <location>
        <begin position="230"/>
        <end position="266"/>
    </location>
</feature>
<feature type="compositionally biased region" description="Polar residues" evidence="1">
    <location>
        <begin position="1167"/>
        <end position="1178"/>
    </location>
</feature>
<feature type="region of interest" description="Disordered" evidence="1">
    <location>
        <begin position="147"/>
        <end position="203"/>
    </location>
</feature>